<gene>
    <name evidence="10" type="primary">LOC104776246</name>
</gene>
<evidence type="ECO:0000256" key="3">
    <source>
        <dbReference type="ARBA" id="ARBA00022729"/>
    </source>
</evidence>
<evidence type="ECO:0000256" key="6">
    <source>
        <dbReference type="PROSITE-ProRule" id="PRU00076"/>
    </source>
</evidence>
<protein>
    <submittedName>
        <fullName evidence="10">Wall-associated receptor kinase 2-like</fullName>
    </submittedName>
</protein>
<evidence type="ECO:0000256" key="1">
    <source>
        <dbReference type="ARBA" id="ARBA00004167"/>
    </source>
</evidence>
<feature type="domain" description="EGF-like" evidence="8">
    <location>
        <begin position="231"/>
        <end position="278"/>
    </location>
</feature>
<dbReference type="RefSeq" id="XP_010498576.2">
    <property type="nucleotide sequence ID" value="XM_010500274.2"/>
</dbReference>
<dbReference type="PROSITE" id="PS50026">
    <property type="entry name" value="EGF_3"/>
    <property type="match status" value="1"/>
</dbReference>
<dbReference type="Gene3D" id="2.10.25.10">
    <property type="entry name" value="Laminin"/>
    <property type="match status" value="1"/>
</dbReference>
<comment type="caution">
    <text evidence="6">Lacks conserved residue(s) required for the propagation of feature annotation.</text>
</comment>
<evidence type="ECO:0000256" key="4">
    <source>
        <dbReference type="ARBA" id="ARBA00022989"/>
    </source>
</evidence>
<sequence>MRLQEGLTLVAIFYLSYTQLVKGHTHQDCQTKCGNVAVEYPFGTSPGCYYAEDPSFNLTCNETEKQPFFGNVPVINISQSGQLRVRLLISKICYHSRGNQAANETYKIYLRNLTLSQHNKFTVVGCNSYAYLNTSGVEKYSTGCIAMCDSAPKTKGSCSGQGCCQTHVPGGSTYVNVKPHSFNGHTAVHQFNPCTYAFLVEDDKFDFHALEDLKNMRNVTRFPVVLDWSIGNQTCKEVVGRNICGGNSTCFDSARGKGYNCKCLEGFEGNPYLPNGCQDINECMTSSKHNCSYPSTCENTK</sequence>
<keyword evidence="6" id="KW-1015">Disulfide bond</keyword>
<reference evidence="10" key="2">
    <citation type="submission" date="2025-08" db="UniProtKB">
        <authorList>
            <consortium name="RefSeq"/>
        </authorList>
    </citation>
    <scope>IDENTIFICATION</scope>
    <source>
        <tissue evidence="10">Leaf</tissue>
    </source>
</reference>
<evidence type="ECO:0000313" key="10">
    <source>
        <dbReference type="RefSeq" id="XP_010498576.2"/>
    </source>
</evidence>
<organism evidence="9 10">
    <name type="scientific">Camelina sativa</name>
    <name type="common">False flax</name>
    <name type="synonym">Myagrum sativum</name>
    <dbReference type="NCBI Taxonomy" id="90675"/>
    <lineage>
        <taxon>Eukaryota</taxon>
        <taxon>Viridiplantae</taxon>
        <taxon>Streptophyta</taxon>
        <taxon>Embryophyta</taxon>
        <taxon>Tracheophyta</taxon>
        <taxon>Spermatophyta</taxon>
        <taxon>Magnoliopsida</taxon>
        <taxon>eudicotyledons</taxon>
        <taxon>Gunneridae</taxon>
        <taxon>Pentapetalae</taxon>
        <taxon>rosids</taxon>
        <taxon>malvids</taxon>
        <taxon>Brassicales</taxon>
        <taxon>Brassicaceae</taxon>
        <taxon>Camelineae</taxon>
        <taxon>Camelina</taxon>
    </lineage>
</organism>
<dbReference type="InterPro" id="IPR025287">
    <property type="entry name" value="WAK_GUB"/>
</dbReference>
<dbReference type="Pfam" id="PF13947">
    <property type="entry name" value="GUB_WAK_bind"/>
    <property type="match status" value="1"/>
</dbReference>
<keyword evidence="6" id="KW-0245">EGF-like domain</keyword>
<dbReference type="PANTHER" id="PTHR33491">
    <property type="entry name" value="OSJNBA0016N04.9 PROTEIN"/>
    <property type="match status" value="1"/>
</dbReference>
<evidence type="ECO:0000256" key="2">
    <source>
        <dbReference type="ARBA" id="ARBA00022692"/>
    </source>
</evidence>
<comment type="subcellular location">
    <subcellularLocation>
        <location evidence="1">Membrane</location>
        <topology evidence="1">Single-pass membrane protein</topology>
    </subcellularLocation>
</comment>
<keyword evidence="9" id="KW-1185">Reference proteome</keyword>
<keyword evidence="2" id="KW-0812">Transmembrane</keyword>
<name>A0ABM0YBL0_CAMSA</name>
<evidence type="ECO:0000256" key="7">
    <source>
        <dbReference type="SAM" id="SignalP"/>
    </source>
</evidence>
<dbReference type="Proteomes" id="UP000694864">
    <property type="component" value="Chromosome 3"/>
</dbReference>
<reference evidence="9" key="1">
    <citation type="journal article" date="2014" name="Nat. Commun.">
        <title>The emerging biofuel crop Camelina sativa retains a highly undifferentiated hexaploid genome structure.</title>
        <authorList>
            <person name="Kagale S."/>
            <person name="Koh C."/>
            <person name="Nixon J."/>
            <person name="Bollina V."/>
            <person name="Clarke W.E."/>
            <person name="Tuteja R."/>
            <person name="Spillane C."/>
            <person name="Robinson S.J."/>
            <person name="Links M.G."/>
            <person name="Clarke C."/>
            <person name="Higgins E.E."/>
            <person name="Huebert T."/>
            <person name="Sharpe A.G."/>
            <person name="Parkin I.A."/>
        </authorList>
    </citation>
    <scope>NUCLEOTIDE SEQUENCE [LARGE SCALE GENOMIC DNA]</scope>
    <source>
        <strain evidence="9">cv. DH55</strain>
    </source>
</reference>
<dbReference type="InterPro" id="IPR000742">
    <property type="entry name" value="EGF"/>
</dbReference>
<feature type="signal peptide" evidence="7">
    <location>
        <begin position="1"/>
        <end position="23"/>
    </location>
</feature>
<evidence type="ECO:0000256" key="5">
    <source>
        <dbReference type="ARBA" id="ARBA00023136"/>
    </source>
</evidence>
<keyword evidence="4" id="KW-1133">Transmembrane helix</keyword>
<accession>A0ABM0YBL0</accession>
<evidence type="ECO:0000313" key="9">
    <source>
        <dbReference type="Proteomes" id="UP000694864"/>
    </source>
</evidence>
<feature type="chain" id="PRO_5046215413" evidence="7">
    <location>
        <begin position="24"/>
        <end position="301"/>
    </location>
</feature>
<feature type="disulfide bond" evidence="6">
    <location>
        <begin position="244"/>
        <end position="261"/>
    </location>
</feature>
<keyword evidence="3 7" id="KW-0732">Signal</keyword>
<dbReference type="GeneID" id="104776246"/>
<proteinExistence type="predicted"/>
<evidence type="ECO:0000259" key="8">
    <source>
        <dbReference type="PROSITE" id="PS50026"/>
    </source>
</evidence>
<keyword evidence="5" id="KW-0472">Membrane</keyword>